<evidence type="ECO:0000313" key="3">
    <source>
        <dbReference type="EMBL" id="PNR62929.1"/>
    </source>
</evidence>
<dbReference type="Gramene" id="Pp3c1_29600V3.3">
    <property type="protein sequence ID" value="Pp3c1_29600V3.3"/>
    <property type="gene ID" value="Pp3c1_29600"/>
</dbReference>
<organism evidence="3">
    <name type="scientific">Physcomitrium patens</name>
    <name type="common">Spreading-leaved earth moss</name>
    <name type="synonym">Physcomitrella patens</name>
    <dbReference type="NCBI Taxonomy" id="3218"/>
    <lineage>
        <taxon>Eukaryota</taxon>
        <taxon>Viridiplantae</taxon>
        <taxon>Streptophyta</taxon>
        <taxon>Embryophyta</taxon>
        <taxon>Bryophyta</taxon>
        <taxon>Bryophytina</taxon>
        <taxon>Bryopsida</taxon>
        <taxon>Funariidae</taxon>
        <taxon>Funariales</taxon>
        <taxon>Funariaceae</taxon>
        <taxon>Physcomitrium</taxon>
    </lineage>
</organism>
<protein>
    <recommendedName>
        <fullName evidence="2">GRPD C-terminal domain-containing protein</fullName>
    </recommendedName>
</protein>
<dbReference type="Gramene" id="Pp3c1_29600V3.1">
    <property type="protein sequence ID" value="Pp3c1_29600V3.1"/>
    <property type="gene ID" value="Pp3c1_29600"/>
</dbReference>
<reference evidence="3 5" key="1">
    <citation type="journal article" date="2008" name="Science">
        <title>The Physcomitrella genome reveals evolutionary insights into the conquest of land by plants.</title>
        <authorList>
            <person name="Rensing S."/>
            <person name="Lang D."/>
            <person name="Zimmer A."/>
            <person name="Terry A."/>
            <person name="Salamov A."/>
            <person name="Shapiro H."/>
            <person name="Nishiyama T."/>
            <person name="Perroud P.-F."/>
            <person name="Lindquist E."/>
            <person name="Kamisugi Y."/>
            <person name="Tanahashi T."/>
            <person name="Sakakibara K."/>
            <person name="Fujita T."/>
            <person name="Oishi K."/>
            <person name="Shin-I T."/>
            <person name="Kuroki Y."/>
            <person name="Toyoda A."/>
            <person name="Suzuki Y."/>
            <person name="Hashimoto A."/>
            <person name="Yamaguchi K."/>
            <person name="Sugano A."/>
            <person name="Kohara Y."/>
            <person name="Fujiyama A."/>
            <person name="Anterola A."/>
            <person name="Aoki S."/>
            <person name="Ashton N."/>
            <person name="Barbazuk W.B."/>
            <person name="Barker E."/>
            <person name="Bennetzen J."/>
            <person name="Bezanilla M."/>
            <person name="Blankenship R."/>
            <person name="Cho S.H."/>
            <person name="Dutcher S."/>
            <person name="Estelle M."/>
            <person name="Fawcett J.A."/>
            <person name="Gundlach H."/>
            <person name="Hanada K."/>
            <person name="Heyl A."/>
            <person name="Hicks K.A."/>
            <person name="Hugh J."/>
            <person name="Lohr M."/>
            <person name="Mayer K."/>
            <person name="Melkozernov A."/>
            <person name="Murata T."/>
            <person name="Nelson D."/>
            <person name="Pils B."/>
            <person name="Prigge M."/>
            <person name="Reiss B."/>
            <person name="Renner T."/>
            <person name="Rombauts S."/>
            <person name="Rushton P."/>
            <person name="Sanderfoot A."/>
            <person name="Schween G."/>
            <person name="Shiu S.-H."/>
            <person name="Stueber K."/>
            <person name="Theodoulou F.L."/>
            <person name="Tu H."/>
            <person name="Van de Peer Y."/>
            <person name="Verrier P.J."/>
            <person name="Waters E."/>
            <person name="Wood A."/>
            <person name="Yang L."/>
            <person name="Cove D."/>
            <person name="Cuming A."/>
            <person name="Hasebe M."/>
            <person name="Lucas S."/>
            <person name="Mishler D.B."/>
            <person name="Reski R."/>
            <person name="Grigoriev I."/>
            <person name="Quatrano R.S."/>
            <person name="Boore J.L."/>
        </authorList>
    </citation>
    <scope>NUCLEOTIDE SEQUENCE [LARGE SCALE GENOMIC DNA]</scope>
    <source>
        <strain evidence="4 5">cv. Gransden 2004</strain>
    </source>
</reference>
<dbReference type="OMA" id="MIRIMAS"/>
<dbReference type="InterPro" id="IPR009836">
    <property type="entry name" value="GRDP-like"/>
</dbReference>
<reference evidence="3 5" key="2">
    <citation type="journal article" date="2018" name="Plant J.">
        <title>The Physcomitrella patens chromosome-scale assembly reveals moss genome structure and evolution.</title>
        <authorList>
            <person name="Lang D."/>
            <person name="Ullrich K.K."/>
            <person name="Murat F."/>
            <person name="Fuchs J."/>
            <person name="Jenkins J."/>
            <person name="Haas F.B."/>
            <person name="Piednoel M."/>
            <person name="Gundlach H."/>
            <person name="Van Bel M."/>
            <person name="Meyberg R."/>
            <person name="Vives C."/>
            <person name="Morata J."/>
            <person name="Symeonidi A."/>
            <person name="Hiss M."/>
            <person name="Muchero W."/>
            <person name="Kamisugi Y."/>
            <person name="Saleh O."/>
            <person name="Blanc G."/>
            <person name="Decker E.L."/>
            <person name="van Gessel N."/>
            <person name="Grimwood J."/>
            <person name="Hayes R.D."/>
            <person name="Graham S.W."/>
            <person name="Gunter L.E."/>
            <person name="McDaniel S.F."/>
            <person name="Hoernstein S.N.W."/>
            <person name="Larsson A."/>
            <person name="Li F.W."/>
            <person name="Perroud P.F."/>
            <person name="Phillips J."/>
            <person name="Ranjan P."/>
            <person name="Rokshar D.S."/>
            <person name="Rothfels C.J."/>
            <person name="Schneider L."/>
            <person name="Shu S."/>
            <person name="Stevenson D.W."/>
            <person name="Thummler F."/>
            <person name="Tillich M."/>
            <person name="Villarreal Aguilar J.C."/>
            <person name="Widiez T."/>
            <person name="Wong G.K."/>
            <person name="Wymore A."/>
            <person name="Zhang Y."/>
            <person name="Zimmer A.D."/>
            <person name="Quatrano R.S."/>
            <person name="Mayer K.F.X."/>
            <person name="Goodstein D."/>
            <person name="Casacuberta J.M."/>
            <person name="Vandepoele K."/>
            <person name="Reski R."/>
            <person name="Cuming A.C."/>
            <person name="Tuskan G.A."/>
            <person name="Maumus F."/>
            <person name="Salse J."/>
            <person name="Schmutz J."/>
            <person name="Rensing S.A."/>
        </authorList>
    </citation>
    <scope>NUCLEOTIDE SEQUENCE [LARGE SCALE GENOMIC DNA]</scope>
    <source>
        <strain evidence="4 5">cv. Gransden 2004</strain>
    </source>
</reference>
<dbReference type="RefSeq" id="XP_024383487.1">
    <property type="nucleotide sequence ID" value="XM_024527719.2"/>
</dbReference>
<gene>
    <name evidence="4" type="primary">LOC112286114</name>
    <name evidence="3" type="ORF">PHYPA_001354</name>
</gene>
<name>A9T666_PHYPA</name>
<dbReference type="GeneID" id="112286114"/>
<dbReference type="HOGENOM" id="CLU_011059_2_0_1"/>
<evidence type="ECO:0000259" key="2">
    <source>
        <dbReference type="Pfam" id="PF25335"/>
    </source>
</evidence>
<dbReference type="PaxDb" id="3218-PP1S171_156V6.1"/>
<dbReference type="AlphaFoldDB" id="A9T666"/>
<dbReference type="Pfam" id="PF25335">
    <property type="entry name" value="GRDP_C"/>
    <property type="match status" value="1"/>
</dbReference>
<dbReference type="eggNOG" id="ENOG502QQ1A">
    <property type="taxonomic scope" value="Eukaryota"/>
</dbReference>
<dbReference type="PANTHER" id="PTHR34365">
    <property type="entry name" value="ENOLASE (DUF1399)"/>
    <property type="match status" value="1"/>
</dbReference>
<evidence type="ECO:0000313" key="5">
    <source>
        <dbReference type="Proteomes" id="UP000006727"/>
    </source>
</evidence>
<evidence type="ECO:0000256" key="1">
    <source>
        <dbReference type="SAM" id="MobiDB-lite"/>
    </source>
</evidence>
<accession>A9T666</accession>
<feature type="compositionally biased region" description="Polar residues" evidence="1">
    <location>
        <begin position="829"/>
        <end position="843"/>
    </location>
</feature>
<dbReference type="EnsemblPlants" id="Pp3c1_29600V3.3">
    <property type="protein sequence ID" value="Pp3c1_29600V3.3"/>
    <property type="gene ID" value="Pp3c1_29600"/>
</dbReference>
<dbReference type="PANTHER" id="PTHR34365:SF2">
    <property type="entry name" value="ENOLASE (DUF1399)"/>
    <property type="match status" value="1"/>
</dbReference>
<feature type="region of interest" description="Disordered" evidence="1">
    <location>
        <begin position="829"/>
        <end position="882"/>
    </location>
</feature>
<dbReference type="EMBL" id="ABEU02000001">
    <property type="protein sequence ID" value="PNR62929.1"/>
    <property type="molecule type" value="Genomic_DNA"/>
</dbReference>
<sequence length="882" mass="99064">MATKGSRLALTPTSSGASLGLSGRLTEKTAEEIQKSHDEELSAAHRITFSIDLAFAAKRLLGFLRTIDSMSCLHKGPAVIRAIRRYKKFWMPLVADSLKFDALLNADSKGKGLLPPLDVQWVWHCHRLNPVGYRQYCITKFGRVIDCPLYPDTASESFAQERCRRLWSIVYQKEPYDILSSFYKFPGTSSHASGQVCPVDDIDGLEELIAAVAKQSSFYYYVSQPYMWEDSFLQAATERYKCFLHLMYKSRGRIICIPTFDIDLVWHSHQLAPVAYAKDTKSLLGSVADYGTGTVDRGPGSKVGQVFEDTARLWESMFGLSYERAGSMYRNFKPVNVPPPPVFELKNSLVLEKPPTFLPWDARVADQNPTKYPVLTPRHVVQVCVLMKCVTNMVAIGKENSDLFIRLRTLDAYTLLKLDTPVVPLTQDPQWQKLWALQCETKTKGVTLELRSHVDGCMRTFHKTKRIGRARLTWQDLQKAPTLSHEIVFPLHEKRYKSIESRQPLQLRLDVSITPPVQAAYFLKSLPDRVTDDQGAMLSGTILRKRRWEPQAGRWISRTVVNHAGKENFVIRIRAAKGSWRKRGDRPVGVDWNERVINIHEGGWNYVVNSVGIAPEKIVGSATPLAHELEEYKLSWALSTGDTLIISRQMSDDNWERHLEFTLKTSGRGAGLARLVNGRKQQYEVPGASPQDEEGFITLIRYGPHTPQGKATALFSFKVSAMEVLPEEDVVLVLLLCTATMRSIADFGGLSAGNDYTRRRTKENNSGYKDWGSVILENTARHPNLAHWYWDCSQNAEEDEGDGENHPGRIAASDTKVVDWSGTELALKSTSSRRLATQSSTATAPAVEGCTPVKGHSGRRSGRSMSQITQNVNQSKRPTSVP</sequence>
<proteinExistence type="predicted"/>
<dbReference type="EnsemblPlants" id="Pp3c1_29600V3.1">
    <property type="protein sequence ID" value="Pp3c1_29600V3.1"/>
    <property type="gene ID" value="Pp3c1_29600"/>
</dbReference>
<dbReference type="Pfam" id="PF07173">
    <property type="entry name" value="GRDP-like"/>
    <property type="match status" value="1"/>
</dbReference>
<keyword evidence="5" id="KW-1185">Reference proteome</keyword>
<dbReference type="Proteomes" id="UP000006727">
    <property type="component" value="Chromosome 1"/>
</dbReference>
<reference evidence="4" key="3">
    <citation type="submission" date="2020-12" db="UniProtKB">
        <authorList>
            <consortium name="EnsemblPlants"/>
        </authorList>
    </citation>
    <scope>IDENTIFICATION</scope>
</reference>
<feature type="compositionally biased region" description="Polar residues" evidence="1">
    <location>
        <begin position="865"/>
        <end position="882"/>
    </location>
</feature>
<dbReference type="OrthoDB" id="2684236at2759"/>
<dbReference type="InterPro" id="IPR057518">
    <property type="entry name" value="GRDP_C"/>
</dbReference>
<feature type="domain" description="GRPD C-terminal" evidence="2">
    <location>
        <begin position="560"/>
        <end position="724"/>
    </location>
</feature>
<evidence type="ECO:0000313" key="4">
    <source>
        <dbReference type="EnsemblPlants" id="Pp3c1_29600V3.1"/>
    </source>
</evidence>
<dbReference type="STRING" id="3218.A9T666"/>